<evidence type="ECO:0008006" key="4">
    <source>
        <dbReference type="Google" id="ProtNLM"/>
    </source>
</evidence>
<organism evidence="2 3">
    <name type="scientific">Ascobolus immersus RN42</name>
    <dbReference type="NCBI Taxonomy" id="1160509"/>
    <lineage>
        <taxon>Eukaryota</taxon>
        <taxon>Fungi</taxon>
        <taxon>Dikarya</taxon>
        <taxon>Ascomycota</taxon>
        <taxon>Pezizomycotina</taxon>
        <taxon>Pezizomycetes</taxon>
        <taxon>Pezizales</taxon>
        <taxon>Ascobolaceae</taxon>
        <taxon>Ascobolus</taxon>
    </lineage>
</organism>
<dbReference type="EMBL" id="ML119647">
    <property type="protein sequence ID" value="RPA87074.1"/>
    <property type="molecule type" value="Genomic_DNA"/>
</dbReference>
<dbReference type="AlphaFoldDB" id="A0A3N4IZJ4"/>
<protein>
    <recommendedName>
        <fullName evidence="4">BLOC-1-related complex subunit 5</fullName>
    </recommendedName>
</protein>
<feature type="compositionally biased region" description="Polar residues" evidence="1">
    <location>
        <begin position="463"/>
        <end position="472"/>
    </location>
</feature>
<feature type="compositionally biased region" description="Polar residues" evidence="1">
    <location>
        <begin position="357"/>
        <end position="368"/>
    </location>
</feature>
<evidence type="ECO:0000256" key="1">
    <source>
        <dbReference type="SAM" id="MobiDB-lite"/>
    </source>
</evidence>
<feature type="region of interest" description="Disordered" evidence="1">
    <location>
        <begin position="406"/>
        <end position="440"/>
    </location>
</feature>
<feature type="region of interest" description="Disordered" evidence="1">
    <location>
        <begin position="357"/>
        <end position="392"/>
    </location>
</feature>
<feature type="region of interest" description="Disordered" evidence="1">
    <location>
        <begin position="453"/>
        <end position="478"/>
    </location>
</feature>
<accession>A0A3N4IZJ4</accession>
<gene>
    <name evidence="2" type="ORF">BJ508DRAFT_320965</name>
</gene>
<evidence type="ECO:0000313" key="3">
    <source>
        <dbReference type="Proteomes" id="UP000275078"/>
    </source>
</evidence>
<dbReference type="OrthoDB" id="5339332at2759"/>
<evidence type="ECO:0000313" key="2">
    <source>
        <dbReference type="EMBL" id="RPA87074.1"/>
    </source>
</evidence>
<feature type="region of interest" description="Disordered" evidence="1">
    <location>
        <begin position="41"/>
        <end position="70"/>
    </location>
</feature>
<feature type="compositionally biased region" description="Polar residues" evidence="1">
    <location>
        <begin position="1"/>
        <end position="20"/>
    </location>
</feature>
<keyword evidence="3" id="KW-1185">Reference proteome</keyword>
<dbReference type="STRING" id="1160509.A0A3N4IZJ4"/>
<name>A0A3N4IZJ4_ASCIM</name>
<proteinExistence type="predicted"/>
<dbReference type="Proteomes" id="UP000275078">
    <property type="component" value="Unassembled WGS sequence"/>
</dbReference>
<feature type="region of interest" description="Disordered" evidence="1">
    <location>
        <begin position="1"/>
        <end position="28"/>
    </location>
</feature>
<feature type="region of interest" description="Disordered" evidence="1">
    <location>
        <begin position="102"/>
        <end position="186"/>
    </location>
</feature>
<feature type="compositionally biased region" description="Low complexity" evidence="1">
    <location>
        <begin position="160"/>
        <end position="169"/>
    </location>
</feature>
<reference evidence="2 3" key="1">
    <citation type="journal article" date="2018" name="Nat. Ecol. Evol.">
        <title>Pezizomycetes genomes reveal the molecular basis of ectomycorrhizal truffle lifestyle.</title>
        <authorList>
            <person name="Murat C."/>
            <person name="Payen T."/>
            <person name="Noel B."/>
            <person name="Kuo A."/>
            <person name="Morin E."/>
            <person name="Chen J."/>
            <person name="Kohler A."/>
            <person name="Krizsan K."/>
            <person name="Balestrini R."/>
            <person name="Da Silva C."/>
            <person name="Montanini B."/>
            <person name="Hainaut M."/>
            <person name="Levati E."/>
            <person name="Barry K.W."/>
            <person name="Belfiori B."/>
            <person name="Cichocki N."/>
            <person name="Clum A."/>
            <person name="Dockter R.B."/>
            <person name="Fauchery L."/>
            <person name="Guy J."/>
            <person name="Iotti M."/>
            <person name="Le Tacon F."/>
            <person name="Lindquist E.A."/>
            <person name="Lipzen A."/>
            <person name="Malagnac F."/>
            <person name="Mello A."/>
            <person name="Molinier V."/>
            <person name="Miyauchi S."/>
            <person name="Poulain J."/>
            <person name="Riccioni C."/>
            <person name="Rubini A."/>
            <person name="Sitrit Y."/>
            <person name="Splivallo R."/>
            <person name="Traeger S."/>
            <person name="Wang M."/>
            <person name="Zifcakova L."/>
            <person name="Wipf D."/>
            <person name="Zambonelli A."/>
            <person name="Paolocci F."/>
            <person name="Nowrousian M."/>
            <person name="Ottonello S."/>
            <person name="Baldrian P."/>
            <person name="Spatafora J.W."/>
            <person name="Henrissat B."/>
            <person name="Nagy L.G."/>
            <person name="Aury J.M."/>
            <person name="Wincker P."/>
            <person name="Grigoriev I.V."/>
            <person name="Bonfante P."/>
            <person name="Martin F.M."/>
        </authorList>
    </citation>
    <scope>NUCLEOTIDE SEQUENCE [LARGE SCALE GENOMIC DNA]</scope>
    <source>
        <strain evidence="2 3">RN42</strain>
    </source>
</reference>
<sequence>MATVDNSTVAPTKVATQSNDDGPKETQHELTAAEAALSRIASTSTAELAPPSAAETGVSNVDHSHSSSSFLPPPLLRRHSLPAHLLVNNILSFWNGGDGHSDNLDTAGGPSQINNHHHHHQQQQQAADHSYSLEQSADNSRSRDHLEPGARSSSAGRDTSGVSGSSSNVNRHRYGHRHTKSAQLNQPVIVKTYNPPAESNEMGSGSIPKDWQKNRVELPSVDSFSFSSILKSVEPQVNEAKEGVSDFFQDYRDKIKTETDVVDGIQNQIDGRWKELNKLSTDVEKAKKERSKKINSAASNLDYAIIDDLAQAADRSYSTLESIISTLLAIDELLPPTARLTSPSTSTHYPRISSLVTSKSIQLSQHQSAPRRPSTTLAPPTTPTTQTPSSPRFIIRYSEHDQDSAIELDSPPRASHPRRFSTAPPPSKNIGPRRTSLPPQVHLSTMVPVPTSPCAPSPKSPFANYTNRPNTTGHGGPPASPTVGFLERANSFGSSQARRLSWSLGGLFGRVQVQGQTQVGREGGPWGLEVPREETARGRLRALIGEGEEEEERRAGKRRSMIY</sequence>
<feature type="compositionally biased region" description="Basic residues" evidence="1">
    <location>
        <begin position="170"/>
        <end position="180"/>
    </location>
</feature>
<feature type="compositionally biased region" description="Low complexity" evidence="1">
    <location>
        <begin position="370"/>
        <end position="392"/>
    </location>
</feature>
<feature type="region of interest" description="Disordered" evidence="1">
    <location>
        <begin position="539"/>
        <end position="563"/>
    </location>
</feature>